<dbReference type="Pfam" id="PF06133">
    <property type="entry name" value="Com_YlbF"/>
    <property type="match status" value="1"/>
</dbReference>
<name>A0ABU3F7Z5_9ENTE</name>
<dbReference type="InterPro" id="IPR052767">
    <property type="entry name" value="Bact_com_dev_regulator"/>
</dbReference>
<protein>
    <submittedName>
        <fullName evidence="1">YlbF family regulator</fullName>
    </submittedName>
</protein>
<comment type="caution">
    <text evidence="1">The sequence shown here is derived from an EMBL/GenBank/DDBJ whole genome shotgun (WGS) entry which is preliminary data.</text>
</comment>
<sequence>MNLKDEAAVDAALTHLTALLSENEVILDYQQLKKRVAENDTLKELEEGIQTAQKNAVQFAHYGKPEAEREALKEADCLTKELDRSPLVTAYREQLYEANDLLQHLTTRIQKEVNAALEAESTREGEQ</sequence>
<dbReference type="PANTHER" id="PTHR38448">
    <property type="entry name" value="REGULATORY PROTEIN YLBF-RELATED"/>
    <property type="match status" value="1"/>
</dbReference>
<gene>
    <name evidence="1" type="ORF">P7H27_03355</name>
</gene>
<dbReference type="PANTHER" id="PTHR38448:SF1">
    <property type="entry name" value="YLBF FAMILY REGULATOR"/>
    <property type="match status" value="1"/>
</dbReference>
<dbReference type="Gene3D" id="1.20.1500.10">
    <property type="entry name" value="YheA/YmcA-like"/>
    <property type="match status" value="1"/>
</dbReference>
<proteinExistence type="predicted"/>
<reference evidence="1" key="1">
    <citation type="submission" date="2023-03" db="EMBL/GenBank/DDBJ databases">
        <authorList>
            <person name="Shen W."/>
            <person name="Cai J."/>
        </authorList>
    </citation>
    <scope>NUCLEOTIDE SEQUENCE</scope>
    <source>
        <strain evidence="1">P66-3</strain>
    </source>
</reference>
<dbReference type="EMBL" id="JARQAJ010000001">
    <property type="protein sequence ID" value="MDT2758792.1"/>
    <property type="molecule type" value="Genomic_DNA"/>
</dbReference>
<dbReference type="Proteomes" id="UP001181046">
    <property type="component" value="Unassembled WGS sequence"/>
</dbReference>
<accession>A0ABU3F7Z5</accession>
<dbReference type="RefSeq" id="WP_311829476.1">
    <property type="nucleotide sequence ID" value="NZ_JARQAJ010000001.1"/>
</dbReference>
<dbReference type="SUPFAM" id="SSF158622">
    <property type="entry name" value="YheA/YmcA-like"/>
    <property type="match status" value="1"/>
</dbReference>
<keyword evidence="2" id="KW-1185">Reference proteome</keyword>
<dbReference type="InterPro" id="IPR023378">
    <property type="entry name" value="YheA/YmcA-like_dom_sf"/>
</dbReference>
<dbReference type="InterPro" id="IPR010368">
    <property type="entry name" value="Com_YlbF"/>
</dbReference>
<evidence type="ECO:0000313" key="2">
    <source>
        <dbReference type="Proteomes" id="UP001181046"/>
    </source>
</evidence>
<organism evidence="1 2">
    <name type="scientific">Enterococcus xiangfangensis</name>
    <dbReference type="NCBI Taxonomy" id="1296537"/>
    <lineage>
        <taxon>Bacteria</taxon>
        <taxon>Bacillati</taxon>
        <taxon>Bacillota</taxon>
        <taxon>Bacilli</taxon>
        <taxon>Lactobacillales</taxon>
        <taxon>Enterococcaceae</taxon>
        <taxon>Enterococcus</taxon>
    </lineage>
</organism>
<dbReference type="InterPro" id="IPR016783">
    <property type="entry name" value="Biofilm_formation_YmcA"/>
</dbReference>
<evidence type="ECO:0000313" key="1">
    <source>
        <dbReference type="EMBL" id="MDT2758792.1"/>
    </source>
</evidence>
<dbReference type="PIRSF" id="PIRSF021287">
    <property type="entry name" value="Biofilm_formation_YmcA"/>
    <property type="match status" value="1"/>
</dbReference>